<gene>
    <name evidence="2" type="ORF">S06H3_09863</name>
</gene>
<proteinExistence type="predicted"/>
<evidence type="ECO:0000313" key="2">
    <source>
        <dbReference type="EMBL" id="GAI17962.1"/>
    </source>
</evidence>
<keyword evidence="1" id="KW-1133">Transmembrane helix</keyword>
<reference evidence="2" key="1">
    <citation type="journal article" date="2014" name="Front. Microbiol.">
        <title>High frequency of phylogenetically diverse reductive dehalogenase-homologous genes in deep subseafloor sedimentary metagenomes.</title>
        <authorList>
            <person name="Kawai M."/>
            <person name="Futagami T."/>
            <person name="Toyoda A."/>
            <person name="Takaki Y."/>
            <person name="Nishi S."/>
            <person name="Hori S."/>
            <person name="Arai W."/>
            <person name="Tsubouchi T."/>
            <person name="Morono Y."/>
            <person name="Uchiyama I."/>
            <person name="Ito T."/>
            <person name="Fujiyama A."/>
            <person name="Inagaki F."/>
            <person name="Takami H."/>
        </authorList>
    </citation>
    <scope>NUCLEOTIDE SEQUENCE</scope>
    <source>
        <strain evidence="2">Expedition CK06-06</strain>
    </source>
</reference>
<evidence type="ECO:0000256" key="1">
    <source>
        <dbReference type="SAM" id="Phobius"/>
    </source>
</evidence>
<sequence>MRSLSPSDPAYLVKQRPTRVSEALPPSSNAEALARKSRAEKVDMSGWIVLVIGIWGAIIAWQLHKLNENLEKLIEQRTKEAGG</sequence>
<dbReference type="AlphaFoldDB" id="X1LF95"/>
<protein>
    <submittedName>
        <fullName evidence="2">Uncharacterized protein</fullName>
    </submittedName>
</protein>
<dbReference type="EMBL" id="BARV01004439">
    <property type="protein sequence ID" value="GAI17962.1"/>
    <property type="molecule type" value="Genomic_DNA"/>
</dbReference>
<accession>X1LF95</accession>
<comment type="caution">
    <text evidence="2">The sequence shown here is derived from an EMBL/GenBank/DDBJ whole genome shotgun (WGS) entry which is preliminary data.</text>
</comment>
<keyword evidence="1" id="KW-0472">Membrane</keyword>
<name>X1LF95_9ZZZZ</name>
<organism evidence="2">
    <name type="scientific">marine sediment metagenome</name>
    <dbReference type="NCBI Taxonomy" id="412755"/>
    <lineage>
        <taxon>unclassified sequences</taxon>
        <taxon>metagenomes</taxon>
        <taxon>ecological metagenomes</taxon>
    </lineage>
</organism>
<keyword evidence="1" id="KW-0812">Transmembrane</keyword>
<feature type="transmembrane region" description="Helical" evidence="1">
    <location>
        <begin position="44"/>
        <end position="63"/>
    </location>
</feature>